<proteinExistence type="predicted"/>
<feature type="transmembrane region" description="Helical" evidence="1">
    <location>
        <begin position="7"/>
        <end position="25"/>
    </location>
</feature>
<keyword evidence="1" id="KW-0472">Membrane</keyword>
<name>A0A4J1YAQ7_STREE</name>
<dbReference type="GO" id="GO:0008483">
    <property type="term" value="F:transaminase activity"/>
    <property type="evidence" value="ECO:0007669"/>
    <property type="project" value="UniProtKB-KW"/>
</dbReference>
<organism evidence="2">
    <name type="scientific">Streptococcus pneumoniae</name>
    <dbReference type="NCBI Taxonomy" id="1313"/>
    <lineage>
        <taxon>Bacteria</taxon>
        <taxon>Bacillati</taxon>
        <taxon>Bacillota</taxon>
        <taxon>Bacilli</taxon>
        <taxon>Lactobacillales</taxon>
        <taxon>Streptococcaceae</taxon>
        <taxon>Streptococcus</taxon>
    </lineage>
</organism>
<dbReference type="AlphaFoldDB" id="A0A4J1YAQ7"/>
<reference evidence="2" key="1">
    <citation type="submission" date="2019-04" db="EMBL/GenBank/DDBJ databases">
        <authorList>
            <consortium name="Pathogen Informatics"/>
        </authorList>
    </citation>
    <scope>NUCLEOTIDE SEQUENCE</scope>
    <source>
        <strain evidence="2">GPSC12</strain>
    </source>
</reference>
<keyword evidence="1" id="KW-1133">Transmembrane helix</keyword>
<keyword evidence="2" id="KW-0808">Transferase</keyword>
<gene>
    <name evidence="2" type="ORF">SAMEA2796748_00529</name>
</gene>
<dbReference type="EMBL" id="CAATHH010000002">
    <property type="protein sequence ID" value="VNP90546.1"/>
    <property type="molecule type" value="Genomic_DNA"/>
</dbReference>
<evidence type="ECO:0000313" key="2">
    <source>
        <dbReference type="EMBL" id="VNP90546.1"/>
    </source>
</evidence>
<protein>
    <submittedName>
        <fullName evidence="2">Alanine aminotransferase</fullName>
    </submittedName>
</protein>
<sequence>MRNKMIIAMSLVVTGVMTYLMFSGLDEDFCHFPWKVFAGFGIMS</sequence>
<dbReference type="RefSeq" id="WP_257617913.1">
    <property type="nucleotide sequence ID" value="NZ_CFLM02000028.1"/>
</dbReference>
<evidence type="ECO:0000256" key="1">
    <source>
        <dbReference type="SAM" id="Phobius"/>
    </source>
</evidence>
<keyword evidence="2" id="KW-0032">Aminotransferase</keyword>
<keyword evidence="1" id="KW-0812">Transmembrane</keyword>
<accession>A0A4J1YAQ7</accession>